<protein>
    <submittedName>
        <fullName evidence="3">Uncharacterized protein</fullName>
    </submittedName>
</protein>
<feature type="non-terminal residue" evidence="3">
    <location>
        <position position="1"/>
    </location>
</feature>
<feature type="region of interest" description="Disordered" evidence="1">
    <location>
        <begin position="392"/>
        <end position="458"/>
    </location>
</feature>
<feature type="non-terminal residue" evidence="3">
    <location>
        <position position="623"/>
    </location>
</feature>
<comment type="caution">
    <text evidence="3">The sequence shown here is derived from an EMBL/GenBank/DDBJ whole genome shotgun (WGS) entry which is preliminary data.</text>
</comment>
<feature type="signal peptide" evidence="2">
    <location>
        <begin position="1"/>
        <end position="21"/>
    </location>
</feature>
<name>A0AAV5T3C9_9BILA</name>
<evidence type="ECO:0000256" key="1">
    <source>
        <dbReference type="SAM" id="MobiDB-lite"/>
    </source>
</evidence>
<feature type="region of interest" description="Disordered" evidence="1">
    <location>
        <begin position="25"/>
        <end position="86"/>
    </location>
</feature>
<evidence type="ECO:0000256" key="2">
    <source>
        <dbReference type="SAM" id="SignalP"/>
    </source>
</evidence>
<keyword evidence="2" id="KW-0732">Signal</keyword>
<organism evidence="3 4">
    <name type="scientific">Pristionchus entomophagus</name>
    <dbReference type="NCBI Taxonomy" id="358040"/>
    <lineage>
        <taxon>Eukaryota</taxon>
        <taxon>Metazoa</taxon>
        <taxon>Ecdysozoa</taxon>
        <taxon>Nematoda</taxon>
        <taxon>Chromadorea</taxon>
        <taxon>Rhabditida</taxon>
        <taxon>Rhabditina</taxon>
        <taxon>Diplogasteromorpha</taxon>
        <taxon>Diplogasteroidea</taxon>
        <taxon>Neodiplogasteridae</taxon>
        <taxon>Pristionchus</taxon>
    </lineage>
</organism>
<evidence type="ECO:0000313" key="4">
    <source>
        <dbReference type="Proteomes" id="UP001432027"/>
    </source>
</evidence>
<gene>
    <name evidence="3" type="ORF">PENTCL1PPCAC_10254</name>
</gene>
<feature type="compositionally biased region" description="Basic residues" evidence="1">
    <location>
        <begin position="396"/>
        <end position="409"/>
    </location>
</feature>
<keyword evidence="4" id="KW-1185">Reference proteome</keyword>
<feature type="compositionally biased region" description="Polar residues" evidence="1">
    <location>
        <begin position="54"/>
        <end position="63"/>
    </location>
</feature>
<sequence>RRLSSLRVVLCCCLGINFVELNDGGSEEEPMSSGGRCKRRVNGNKPSSDRRSQECNGANSDNAEQPIESSREKEKEKRVRKAKATRWTSKGNKKSFIVGGVVGRRICKDITVSHYYFYLECLEEFTLHGDASEKIYAGETHSFKVDEAQYKIFDADKPKKFIWLFLEEMENCETLIKKFEHQFREDCIQSRTTKVEAVNKIRREKAALDEEARKIRARLEKTGLNNLEPPRSNIYNWSPSCSSDDDYSQKDIEAFEKRQADNTEGGCIRFGDTNEEEKYVREPRDDQIKRHAFALFKNIKTCESALTDEELLRQYNECDEEMKARFLDLARDAFNARAELIIRRRLKEDDRRLRKKKPNVENHIMNRDDGNIMMEDHPMGAIDQEETIADESVVEKKRKKQGRKAKPGRKISIEGNNPATSPIAGPSESQRAAGCGQEREENPIAGPSRPQRAADSDLEMEDRIRDEQFAQYQRDLEDSYLKAPSEEDLMWIALNQYLEDVRNEERQKGKAVVEREYDLVRNDFEDNMNRDSPFKETYLAKGQAAWDRRALETLQKRGRERMQLESNGASMDVEDQAIRMNALDERVNALPDAIQIQQEDDDDIIVLDEVQYSSSPVEDSIFN</sequence>
<evidence type="ECO:0000313" key="3">
    <source>
        <dbReference type="EMBL" id="GMS88079.1"/>
    </source>
</evidence>
<accession>A0AAV5T3C9</accession>
<dbReference type="Proteomes" id="UP001432027">
    <property type="component" value="Unassembled WGS sequence"/>
</dbReference>
<dbReference type="AlphaFoldDB" id="A0AAV5T3C9"/>
<proteinExistence type="predicted"/>
<dbReference type="EMBL" id="BTSX01000003">
    <property type="protein sequence ID" value="GMS88079.1"/>
    <property type="molecule type" value="Genomic_DNA"/>
</dbReference>
<feature type="chain" id="PRO_5043977811" evidence="2">
    <location>
        <begin position="22"/>
        <end position="623"/>
    </location>
</feature>
<reference evidence="3" key="1">
    <citation type="submission" date="2023-10" db="EMBL/GenBank/DDBJ databases">
        <title>Genome assembly of Pristionchus species.</title>
        <authorList>
            <person name="Yoshida K."/>
            <person name="Sommer R.J."/>
        </authorList>
    </citation>
    <scope>NUCLEOTIDE SEQUENCE</scope>
    <source>
        <strain evidence="3">RS0144</strain>
    </source>
</reference>